<organism evidence="3">
    <name type="scientific">Albugo laibachii Nc14</name>
    <dbReference type="NCBI Taxonomy" id="890382"/>
    <lineage>
        <taxon>Eukaryota</taxon>
        <taxon>Sar</taxon>
        <taxon>Stramenopiles</taxon>
        <taxon>Oomycota</taxon>
        <taxon>Peronosporomycetes</taxon>
        <taxon>Albuginales</taxon>
        <taxon>Albuginaceae</taxon>
        <taxon>Albugo</taxon>
    </lineage>
</organism>
<evidence type="ECO:0000313" key="3">
    <source>
        <dbReference type="EMBL" id="CCA24007.1"/>
    </source>
</evidence>
<dbReference type="Gene3D" id="3.30.360.10">
    <property type="entry name" value="Dihydrodipicolinate Reductase, domain 2"/>
    <property type="match status" value="1"/>
</dbReference>
<protein>
    <submittedName>
        <fullName evidence="3">Alphaaminoadipic semialdehyde synthase putative</fullName>
    </submittedName>
</protein>
<dbReference type="EMBL" id="FR824262">
    <property type="protein sequence ID" value="CCA24007.1"/>
    <property type="molecule type" value="Genomic_DNA"/>
</dbReference>
<dbReference type="SUPFAM" id="SSF55347">
    <property type="entry name" value="Glyceraldehyde-3-phosphate dehydrogenase-like, C-terminal domain"/>
    <property type="match status" value="1"/>
</dbReference>
<dbReference type="HOGENOM" id="CLU_1974637_0_0_1"/>
<reference evidence="3" key="1">
    <citation type="journal article" date="2011" name="PLoS Biol.">
        <title>Gene gain and loss during evolution of obligate parasitism in the white rust pathogen of Arabidopsis thaliana.</title>
        <authorList>
            <person name="Kemen E."/>
            <person name="Gardiner A."/>
            <person name="Schultz-Larsen T."/>
            <person name="Kemen A.C."/>
            <person name="Balmuth A.L."/>
            <person name="Robert-Seilaniantz A."/>
            <person name="Bailey K."/>
            <person name="Holub E."/>
            <person name="Studholme D.J."/>
            <person name="Maclean D."/>
            <person name="Jones J.D."/>
        </authorList>
    </citation>
    <scope>NUCLEOTIDE SEQUENCE</scope>
</reference>
<evidence type="ECO:0000256" key="1">
    <source>
        <dbReference type="ARBA" id="ARBA00023002"/>
    </source>
</evidence>
<feature type="domain" description="Saccharopine dehydrogenase-like C-terminal" evidence="2">
    <location>
        <begin position="1"/>
        <end position="120"/>
    </location>
</feature>
<dbReference type="AlphaFoldDB" id="F0WRP3"/>
<dbReference type="InterPro" id="IPR032095">
    <property type="entry name" value="Sacchrp_dh-like_C"/>
</dbReference>
<dbReference type="GO" id="GO:0004753">
    <property type="term" value="F:saccharopine dehydrogenase activity"/>
    <property type="evidence" value="ECO:0007669"/>
    <property type="project" value="TreeGrafter"/>
</dbReference>
<reference evidence="3" key="2">
    <citation type="submission" date="2011-02" db="EMBL/GenBank/DDBJ databases">
        <authorList>
            <person name="MacLean D."/>
        </authorList>
    </citation>
    <scope>NUCLEOTIDE SEQUENCE</scope>
</reference>
<dbReference type="Pfam" id="PF16653">
    <property type="entry name" value="Sacchrp_dh_C"/>
    <property type="match status" value="1"/>
</dbReference>
<dbReference type="PANTHER" id="PTHR11133:SF22">
    <property type="entry name" value="ALPHA-AMINOADIPIC SEMIALDEHYDE SYNTHASE, MITOCHONDRIAL"/>
    <property type="match status" value="1"/>
</dbReference>
<evidence type="ECO:0000259" key="2">
    <source>
        <dbReference type="Pfam" id="PF16653"/>
    </source>
</evidence>
<dbReference type="GO" id="GO:0005737">
    <property type="term" value="C:cytoplasm"/>
    <property type="evidence" value="ECO:0007669"/>
    <property type="project" value="TreeGrafter"/>
</dbReference>
<name>F0WRP3_9STRA</name>
<proteinExistence type="predicted"/>
<sequence>MNHMSGVKAIDQVKTLGGTVISFSSVWGGLRSPKAADIRIGYENQLESSRCADCRSNAARYRTNGQVINVKGQELQSASEAVHFLLSLALEQIPYGDSLVYCDLYGIPHAETLFRRTLRTLDVVAFG</sequence>
<dbReference type="GO" id="GO:0019878">
    <property type="term" value="P:lysine biosynthetic process via aminoadipic acid"/>
    <property type="evidence" value="ECO:0007669"/>
    <property type="project" value="TreeGrafter"/>
</dbReference>
<dbReference type="PANTHER" id="PTHR11133">
    <property type="entry name" value="SACCHAROPINE DEHYDROGENASE"/>
    <property type="match status" value="1"/>
</dbReference>
<gene>
    <name evidence="3" type="primary">AlNc14C217G9038</name>
    <name evidence="3" type="ORF">ALNC14_101510</name>
</gene>
<accession>F0WRP3</accession>
<dbReference type="InterPro" id="IPR051168">
    <property type="entry name" value="AASS"/>
</dbReference>
<keyword evidence="1" id="KW-0560">Oxidoreductase</keyword>